<dbReference type="SUPFAM" id="SSF141868">
    <property type="entry name" value="EAL domain-like"/>
    <property type="match status" value="1"/>
</dbReference>
<feature type="domain" description="EAL" evidence="1">
    <location>
        <begin position="295"/>
        <end position="550"/>
    </location>
</feature>
<keyword evidence="4" id="KW-1185">Reference proteome</keyword>
<dbReference type="SMART" id="SM00052">
    <property type="entry name" value="EAL"/>
    <property type="match status" value="1"/>
</dbReference>
<dbReference type="STRING" id="1732.SAMN02910417_00275"/>
<proteinExistence type="predicted"/>
<dbReference type="GO" id="GO:0071111">
    <property type="term" value="F:cyclic-guanylate-specific phosphodiesterase activity"/>
    <property type="evidence" value="ECO:0007669"/>
    <property type="project" value="InterPro"/>
</dbReference>
<dbReference type="Proteomes" id="UP000199228">
    <property type="component" value="Unassembled WGS sequence"/>
</dbReference>
<dbReference type="InterPro" id="IPR035919">
    <property type="entry name" value="EAL_sf"/>
</dbReference>
<evidence type="ECO:0000259" key="2">
    <source>
        <dbReference type="PROSITE" id="PS50887"/>
    </source>
</evidence>
<dbReference type="InterPro" id="IPR000014">
    <property type="entry name" value="PAS"/>
</dbReference>
<dbReference type="Gene3D" id="3.20.20.450">
    <property type="entry name" value="EAL domain"/>
    <property type="match status" value="1"/>
</dbReference>
<dbReference type="Gene3D" id="3.30.450.20">
    <property type="entry name" value="PAS domain"/>
    <property type="match status" value="1"/>
</dbReference>
<dbReference type="PROSITE" id="PS50883">
    <property type="entry name" value="EAL"/>
    <property type="match status" value="1"/>
</dbReference>
<dbReference type="PANTHER" id="PTHR33121:SF79">
    <property type="entry name" value="CYCLIC DI-GMP PHOSPHODIESTERASE PDED-RELATED"/>
    <property type="match status" value="1"/>
</dbReference>
<dbReference type="InterPro" id="IPR029787">
    <property type="entry name" value="Nucleotide_cyclase"/>
</dbReference>
<dbReference type="SMART" id="SM00267">
    <property type="entry name" value="GGDEF"/>
    <property type="match status" value="1"/>
</dbReference>
<dbReference type="EMBL" id="FMXR01000004">
    <property type="protein sequence ID" value="SDB03551.1"/>
    <property type="molecule type" value="Genomic_DNA"/>
</dbReference>
<evidence type="ECO:0000259" key="1">
    <source>
        <dbReference type="PROSITE" id="PS50883"/>
    </source>
</evidence>
<dbReference type="InterPro" id="IPR043128">
    <property type="entry name" value="Rev_trsase/Diguanyl_cyclase"/>
</dbReference>
<evidence type="ECO:0000313" key="4">
    <source>
        <dbReference type="Proteomes" id="UP000199228"/>
    </source>
</evidence>
<dbReference type="AlphaFoldDB" id="A0A1G6A525"/>
<dbReference type="InterPro" id="IPR050706">
    <property type="entry name" value="Cyclic-di-GMP_PDE-like"/>
</dbReference>
<accession>A0A1G6A525</accession>
<dbReference type="PANTHER" id="PTHR33121">
    <property type="entry name" value="CYCLIC DI-GMP PHOSPHODIESTERASE PDEF"/>
    <property type="match status" value="1"/>
</dbReference>
<dbReference type="Gene3D" id="3.30.70.270">
    <property type="match status" value="1"/>
</dbReference>
<dbReference type="Pfam" id="PF00563">
    <property type="entry name" value="EAL"/>
    <property type="match status" value="1"/>
</dbReference>
<evidence type="ECO:0000313" key="3">
    <source>
        <dbReference type="EMBL" id="SDB03551.1"/>
    </source>
</evidence>
<dbReference type="PROSITE" id="PS50887">
    <property type="entry name" value="GGDEF"/>
    <property type="match status" value="1"/>
</dbReference>
<dbReference type="CDD" id="cd00130">
    <property type="entry name" value="PAS"/>
    <property type="match status" value="1"/>
</dbReference>
<dbReference type="RefSeq" id="WP_090171372.1">
    <property type="nucleotide sequence ID" value="NZ_FMXR01000004.1"/>
</dbReference>
<dbReference type="InterPro" id="IPR013655">
    <property type="entry name" value="PAS_fold_3"/>
</dbReference>
<organism evidence="3 4">
    <name type="scientific">Eubacterium oxidoreducens</name>
    <dbReference type="NCBI Taxonomy" id="1732"/>
    <lineage>
        <taxon>Bacteria</taxon>
        <taxon>Bacillati</taxon>
        <taxon>Bacillota</taxon>
        <taxon>Clostridia</taxon>
        <taxon>Eubacteriales</taxon>
        <taxon>Eubacteriaceae</taxon>
        <taxon>Eubacterium</taxon>
    </lineage>
</organism>
<reference evidence="3 4" key="1">
    <citation type="submission" date="2016-10" db="EMBL/GenBank/DDBJ databases">
        <authorList>
            <person name="de Groot N.N."/>
        </authorList>
    </citation>
    <scope>NUCLEOTIDE SEQUENCE [LARGE SCALE GENOMIC DNA]</scope>
    <source>
        <strain evidence="3 4">DSM 3217</strain>
    </source>
</reference>
<gene>
    <name evidence="3" type="ORF">SAMN02910417_00275</name>
</gene>
<protein>
    <submittedName>
        <fullName evidence="3">Diguanylate cyclase (GGDEF) domain-containing protein</fullName>
    </submittedName>
</protein>
<dbReference type="SUPFAM" id="SSF55073">
    <property type="entry name" value="Nucleotide cyclase"/>
    <property type="match status" value="1"/>
</dbReference>
<dbReference type="InterPro" id="IPR000160">
    <property type="entry name" value="GGDEF_dom"/>
</dbReference>
<name>A0A1G6A525_EUBOX</name>
<dbReference type="Pfam" id="PF08447">
    <property type="entry name" value="PAS_3"/>
    <property type="match status" value="1"/>
</dbReference>
<dbReference type="Pfam" id="PF00990">
    <property type="entry name" value="GGDEF"/>
    <property type="match status" value="1"/>
</dbReference>
<dbReference type="CDD" id="cd01948">
    <property type="entry name" value="EAL"/>
    <property type="match status" value="1"/>
</dbReference>
<dbReference type="SUPFAM" id="SSF55785">
    <property type="entry name" value="PYP-like sensor domain (PAS domain)"/>
    <property type="match status" value="1"/>
</dbReference>
<dbReference type="OrthoDB" id="1647636at2"/>
<sequence>MIDNINLKSVPFEGLEDEKRYVYVCDMNKDLSRWSKAAVEYFDLPGEYVENMATVWLGRIHPEDRNKYEKDIQAVFSGKKARHNVDYRVKNKDGVYVTVTCRGIITTGADGKSKVFAGSIENHQTSEVIDPITGLYNIYGFMKDAQMFPERHKEKVYLIFGINYFSDINKNYGFEFGNQVLKRFTEELRSLECEGALLYRMDGIKFCLVMEGHQCSAPEVMYELISNFAYRGYDIDGIHVSFSISGGVVYVEKDSEVTIEAIQASLSYVWEVSKEKHLGELVYFNNELFGNTKKNLEILSEIRNCVFHDMRGFYLCYQPIIESASGAVCGMEALLRWEHPKYGMVSPGVFIPWLESDPCFYQLGAWVLRQALMDAKKIIEHIPFFRVNVNVSSQQISRSGFRDTVCEILKEVQFPAENLCMELTERVLSLNIDYLRQELEFFKNMGIKVALDDFGTGISSLNLLLELSVDELKIDRSFIKDIISNVSQQTIVETIAFCAQKMHLSICAEGVETTEIKKYLDHYGIPKQQGYLYEKPVVIEEFTKYLKKSA</sequence>
<dbReference type="InterPro" id="IPR001633">
    <property type="entry name" value="EAL_dom"/>
</dbReference>
<dbReference type="InterPro" id="IPR035965">
    <property type="entry name" value="PAS-like_dom_sf"/>
</dbReference>
<feature type="domain" description="GGDEF" evidence="2">
    <location>
        <begin position="153"/>
        <end position="286"/>
    </location>
</feature>